<evidence type="ECO:0000313" key="1">
    <source>
        <dbReference type="EMBL" id="MBS4884912.1"/>
    </source>
</evidence>
<accession>A0A942WGI8</accession>
<sequence length="73" mass="8698">MEIIKEIEKKIKLLEKENCYLKSLLLEARIPFETSSQLDTYIQNQGELIISKTEFTDKEANVFFSMFWGRTYI</sequence>
<comment type="caution">
    <text evidence="1">The sequence shown here is derived from an EMBL/GenBank/DDBJ whole genome shotgun (WGS) entry which is preliminary data.</text>
</comment>
<proteinExistence type="predicted"/>
<reference evidence="1" key="1">
    <citation type="submission" date="2021-02" db="EMBL/GenBank/DDBJ databases">
        <title>Infant gut strain persistence is associated with maternal origin, phylogeny, and functional potential including surface adhesion and iron acquisition.</title>
        <authorList>
            <person name="Lou Y.C."/>
        </authorList>
    </citation>
    <scope>NUCLEOTIDE SEQUENCE</scope>
    <source>
        <strain evidence="1">L3_108_103G1_dasL3_108_103G1_concoct_2</strain>
    </source>
</reference>
<protein>
    <submittedName>
        <fullName evidence="1">Uncharacterized protein</fullName>
    </submittedName>
</protein>
<evidence type="ECO:0000313" key="2">
    <source>
        <dbReference type="Proteomes" id="UP000753219"/>
    </source>
</evidence>
<name>A0A942WGI8_9FIRM</name>
<dbReference type="RefSeq" id="WP_237929719.1">
    <property type="nucleotide sequence ID" value="NZ_JAGZMZ010000029.1"/>
</dbReference>
<dbReference type="Proteomes" id="UP000753219">
    <property type="component" value="Unassembled WGS sequence"/>
</dbReference>
<gene>
    <name evidence="1" type="ORF">KHZ85_09135</name>
</gene>
<dbReference type="EMBL" id="JAGZMZ010000029">
    <property type="protein sequence ID" value="MBS4884912.1"/>
    <property type="molecule type" value="Genomic_DNA"/>
</dbReference>
<organism evidence="1 2">
    <name type="scientific">Amedibacillus dolichus</name>
    <dbReference type="NCBI Taxonomy" id="31971"/>
    <lineage>
        <taxon>Bacteria</taxon>
        <taxon>Bacillati</taxon>
        <taxon>Bacillota</taxon>
        <taxon>Erysipelotrichia</taxon>
        <taxon>Erysipelotrichales</taxon>
        <taxon>Erysipelotrichaceae</taxon>
        <taxon>Amedibacillus</taxon>
    </lineage>
</organism>
<dbReference type="AlphaFoldDB" id="A0A942WGI8"/>